<comment type="caution">
    <text evidence="8">The sequence shown here is derived from an EMBL/GenBank/DDBJ whole genome shotgun (WGS) entry which is preliminary data.</text>
</comment>
<dbReference type="InterPro" id="IPR005314">
    <property type="entry name" value="Peptidase_C50"/>
</dbReference>
<dbReference type="AlphaFoldDB" id="X6NA86"/>
<organism evidence="8 9">
    <name type="scientific">Reticulomyxa filosa</name>
    <dbReference type="NCBI Taxonomy" id="46433"/>
    <lineage>
        <taxon>Eukaryota</taxon>
        <taxon>Sar</taxon>
        <taxon>Rhizaria</taxon>
        <taxon>Retaria</taxon>
        <taxon>Foraminifera</taxon>
        <taxon>Monothalamids</taxon>
        <taxon>Reticulomyxidae</taxon>
        <taxon>Reticulomyxa</taxon>
    </lineage>
</organism>
<dbReference type="PANTHER" id="PTHR12792:SF0">
    <property type="entry name" value="SEPARIN"/>
    <property type="match status" value="1"/>
</dbReference>
<evidence type="ECO:0000256" key="2">
    <source>
        <dbReference type="ARBA" id="ARBA00012489"/>
    </source>
</evidence>
<dbReference type="PROSITE" id="PS51700">
    <property type="entry name" value="SEPARIN"/>
    <property type="match status" value="1"/>
</dbReference>
<keyword evidence="9" id="KW-1185">Reference proteome</keyword>
<dbReference type="OrthoDB" id="10255632at2759"/>
<feature type="region of interest" description="Disordered" evidence="5">
    <location>
        <begin position="726"/>
        <end position="749"/>
    </location>
</feature>
<dbReference type="GO" id="GO:0072686">
    <property type="term" value="C:mitotic spindle"/>
    <property type="evidence" value="ECO:0007669"/>
    <property type="project" value="TreeGrafter"/>
</dbReference>
<accession>X6NA86</accession>
<dbReference type="InterPro" id="IPR030397">
    <property type="entry name" value="SEPARIN_core_dom"/>
</dbReference>
<feature type="region of interest" description="Disordered" evidence="5">
    <location>
        <begin position="508"/>
        <end position="609"/>
    </location>
</feature>
<dbReference type="PANTHER" id="PTHR12792">
    <property type="entry name" value="EXTRA SPINDLE POLES 1-RELATED"/>
    <property type="match status" value="1"/>
</dbReference>
<keyword evidence="6" id="KW-1133">Transmembrane helix</keyword>
<feature type="compositionally biased region" description="Low complexity" evidence="5">
    <location>
        <begin position="564"/>
        <end position="588"/>
    </location>
</feature>
<dbReference type="Pfam" id="PF03568">
    <property type="entry name" value="Separin_C"/>
    <property type="match status" value="1"/>
</dbReference>
<dbReference type="GO" id="GO:0005634">
    <property type="term" value="C:nucleus"/>
    <property type="evidence" value="ECO:0007669"/>
    <property type="project" value="InterPro"/>
</dbReference>
<name>X6NA86_RETFI</name>
<dbReference type="GO" id="GO:0051307">
    <property type="term" value="P:meiotic chromosome separation"/>
    <property type="evidence" value="ECO:0007669"/>
    <property type="project" value="TreeGrafter"/>
</dbReference>
<feature type="compositionally biased region" description="Basic and acidic residues" evidence="5">
    <location>
        <begin position="726"/>
        <end position="747"/>
    </location>
</feature>
<protein>
    <recommendedName>
        <fullName evidence="2">separase</fullName>
        <ecNumber evidence="2">3.4.22.49</ecNumber>
    </recommendedName>
</protein>
<evidence type="ECO:0000256" key="6">
    <source>
        <dbReference type="SAM" id="Phobius"/>
    </source>
</evidence>
<dbReference type="GO" id="GO:0004197">
    <property type="term" value="F:cysteine-type endopeptidase activity"/>
    <property type="evidence" value="ECO:0007669"/>
    <property type="project" value="InterPro"/>
</dbReference>
<dbReference type="EMBL" id="ASPP01010372">
    <property type="protein sequence ID" value="ETO22911.1"/>
    <property type="molecule type" value="Genomic_DNA"/>
</dbReference>
<evidence type="ECO:0000313" key="8">
    <source>
        <dbReference type="EMBL" id="ETO22911.1"/>
    </source>
</evidence>
<keyword evidence="6" id="KW-0812">Transmembrane</keyword>
<feature type="domain" description="Peptidase C50" evidence="7">
    <location>
        <begin position="974"/>
        <end position="1076"/>
    </location>
</feature>
<keyword evidence="3" id="KW-0378">Hydrolase</keyword>
<evidence type="ECO:0000256" key="1">
    <source>
        <dbReference type="ARBA" id="ARBA00000451"/>
    </source>
</evidence>
<dbReference type="Proteomes" id="UP000023152">
    <property type="component" value="Unassembled WGS sequence"/>
</dbReference>
<keyword evidence="8" id="KW-0645">Protease</keyword>
<evidence type="ECO:0000256" key="3">
    <source>
        <dbReference type="ARBA" id="ARBA00022801"/>
    </source>
</evidence>
<keyword evidence="6" id="KW-0472">Membrane</keyword>
<comment type="catalytic activity">
    <reaction evidence="1">
        <text>All bonds known to be hydrolyzed by this endopeptidase have arginine in P1 and an acidic residue in P4. P6 is often occupied by an acidic residue or by a hydroxy-amino-acid residue, the phosphorylation of which enhances cleavage.</text>
        <dbReference type="EC" id="3.4.22.49"/>
    </reaction>
</comment>
<proteinExistence type="predicted"/>
<dbReference type="GO" id="GO:0005737">
    <property type="term" value="C:cytoplasm"/>
    <property type="evidence" value="ECO:0007669"/>
    <property type="project" value="TreeGrafter"/>
</dbReference>
<feature type="transmembrane region" description="Helical" evidence="6">
    <location>
        <begin position="290"/>
        <end position="314"/>
    </location>
</feature>
<keyword evidence="4" id="KW-0159">Chromosome partition</keyword>
<reference evidence="8 9" key="1">
    <citation type="journal article" date="2013" name="Curr. Biol.">
        <title>The Genome of the Foraminiferan Reticulomyxa filosa.</title>
        <authorList>
            <person name="Glockner G."/>
            <person name="Hulsmann N."/>
            <person name="Schleicher M."/>
            <person name="Noegel A.A."/>
            <person name="Eichinger L."/>
            <person name="Gallinger C."/>
            <person name="Pawlowski J."/>
            <person name="Sierra R."/>
            <person name="Euteneuer U."/>
            <person name="Pillet L."/>
            <person name="Moustafa A."/>
            <person name="Platzer M."/>
            <person name="Groth M."/>
            <person name="Szafranski K."/>
            <person name="Schliwa M."/>
        </authorList>
    </citation>
    <scope>NUCLEOTIDE SEQUENCE [LARGE SCALE GENOMIC DNA]</scope>
</reference>
<evidence type="ECO:0000256" key="5">
    <source>
        <dbReference type="SAM" id="MobiDB-lite"/>
    </source>
</evidence>
<dbReference type="EC" id="3.4.22.49" evidence="2"/>
<feature type="compositionally biased region" description="Basic and acidic residues" evidence="5">
    <location>
        <begin position="553"/>
        <end position="563"/>
    </location>
</feature>
<gene>
    <name evidence="8" type="ORF">RFI_14281</name>
</gene>
<evidence type="ECO:0000313" key="9">
    <source>
        <dbReference type="Proteomes" id="UP000023152"/>
    </source>
</evidence>
<evidence type="ECO:0000256" key="4">
    <source>
        <dbReference type="ARBA" id="ARBA00022829"/>
    </source>
</evidence>
<feature type="transmembrane region" description="Helical" evidence="6">
    <location>
        <begin position="674"/>
        <end position="691"/>
    </location>
</feature>
<dbReference type="GO" id="GO:0006508">
    <property type="term" value="P:proteolysis"/>
    <property type="evidence" value="ECO:0007669"/>
    <property type="project" value="UniProtKB-KW"/>
</dbReference>
<sequence length="1157" mass="132880">MLQELEMKSTTTTTSAAKTWEEIFLIAKIKSCIVELSCTVPRAGNCNDPVNQLNVEKCARDSLQMYVRLVERLTQQFIQAHSGNDDPKKKEGKLTLGTFVDHLHQIRKQTHEWKHFNSKNVSMLYHYPTEYGLLSEFLNMLRCLGFIYDIKHEPNLSLYHFKHGEKASNNLLANTHRHIFAMDVCKIQCKQKPQEAATEEMLSSQLKCSNENISQWKLLHNDVMGIEQLKHRMFTSISRGTPWASQFFHFMKIDQHICSGDFYRAQQRWEQSVPQYNDALQLIDAFFNKFVYIIFFFLKCHALFFQFLLHFYFLKNNIKIIKKNKYVKQHKPSTNAAKQKTKNKSRRGNNTNNESNSMDLVANIAIEMCIPWIRLKTRILVKKAQSELFSGRANNAIDICSNVLERHANLLDDLLLCKTKLLFAQASISLNTWHQTQAAQYLEDVLFTLLQLPLANPNLIEAASVALAVIYAQSAPNIAAFCLNLSESVQTRQKAIRIYEKKCAEEASQEKKQQNYFTPAPALRTRRRTRQVPLDNKNEMLQDITSSLNKLSLRKEEKNRDNDNGNNNDNDNDKGNGNNNNDNGSNDNNDNDQSKNKSNDSNQDDVMHTKQSKILQKLDIIRYKCLRQPNVSIKSMADQFYQTCVQPLPNKWRFNFLFLFVYCTIYNKQTKNSIELMYVYVLYISIVSIAMDRTLKCLVISHIYGNECQYVASIPFQCSRNNSYKSHEGGSDDNKAGDEPSRSELCKSSRRIAAHSRRRHEATLKEKSAIDNLKTWLESFGVLIDEINQSTHSGQDAATSQQVKDWWDLRRKLDSNLKDMLQQWNDQMLGVYKYLLLPALQHEVLNEWAKHLAAKVCGYNRQEAVFLVSKMAQCFLTQDAIGQDIVRRDMETLLQMQLSSTIWNEMVDQSSRCTEHGKLLFHPLLLCVGDKLTQIAWESLPVIQQLRTPLSICRVPSIEFATIRVLERGIKQSAKSGYYIINPRGDLVKSEKRFRKFLEQCLGDNSCLIRWSGMMGAEPRETDFIAGLENNEVLLYVGHNGGEKFISCQKIESLNIQSVTFLMGCSSGHLKANGIYQSQGLPNSYMIASWYVFSHVTVCVSKLNGDIDTFTMDVLEKCVLTKKCELSQGLSLSRNACKMRYLNGCAPVCYGIPTMLE</sequence>
<feature type="region of interest" description="Disordered" evidence="5">
    <location>
        <begin position="330"/>
        <end position="355"/>
    </location>
</feature>
<evidence type="ECO:0000259" key="7">
    <source>
        <dbReference type="PROSITE" id="PS51700"/>
    </source>
</evidence>